<dbReference type="EMBL" id="LR590481">
    <property type="protein sequence ID" value="VTQ91367.1"/>
    <property type="molecule type" value="Genomic_DNA"/>
</dbReference>
<evidence type="ECO:0000313" key="1">
    <source>
        <dbReference type="EMBL" id="VTQ91367.1"/>
    </source>
</evidence>
<name>A0A4V6KDR8_HATHI</name>
<proteinExistence type="predicted"/>
<dbReference type="AlphaFoldDB" id="A0A4V6KDR8"/>
<sequence>MINKNKSLAWLDEHKKITLDEAIKDVNNPVRGIYGIFVKDEEMRCVYVGRTSSIYQRMFSAEGHITKLMNENHTNLQLMAAVQSGKEIVIKILEKVPFKFDNYYKDMQRLASAENKYIDIYQEKNQCLEQVPEGTRISENEWEDMKLQNSNLKGR</sequence>
<evidence type="ECO:0008006" key="3">
    <source>
        <dbReference type="Google" id="ProtNLM"/>
    </source>
</evidence>
<protein>
    <recommendedName>
        <fullName evidence="3">GIY-YIG domain-containing protein</fullName>
    </recommendedName>
</protein>
<dbReference type="Gene3D" id="3.40.1440.10">
    <property type="entry name" value="GIY-YIG endonuclease"/>
    <property type="match status" value="1"/>
</dbReference>
<dbReference type="InterPro" id="IPR035901">
    <property type="entry name" value="GIY-YIG_endonuc_sf"/>
</dbReference>
<dbReference type="Proteomes" id="UP000308489">
    <property type="component" value="Chromosome 1"/>
</dbReference>
<dbReference type="OrthoDB" id="1912245at2"/>
<organism evidence="1 2">
    <name type="scientific">Hathewaya histolytica</name>
    <name type="common">Clostridium histolyticum</name>
    <dbReference type="NCBI Taxonomy" id="1498"/>
    <lineage>
        <taxon>Bacteria</taxon>
        <taxon>Bacillati</taxon>
        <taxon>Bacillota</taxon>
        <taxon>Clostridia</taxon>
        <taxon>Eubacteriales</taxon>
        <taxon>Clostridiaceae</taxon>
        <taxon>Hathewaya</taxon>
    </lineage>
</organism>
<gene>
    <name evidence="1" type="ORF">NCTC503_01792</name>
</gene>
<keyword evidence="2" id="KW-1185">Reference proteome</keyword>
<evidence type="ECO:0000313" key="2">
    <source>
        <dbReference type="Proteomes" id="UP000308489"/>
    </source>
</evidence>
<dbReference type="KEGG" id="hhw:NCTC503_01792"/>
<reference evidence="1 2" key="1">
    <citation type="submission" date="2019-05" db="EMBL/GenBank/DDBJ databases">
        <authorList>
            <consortium name="Pathogen Informatics"/>
        </authorList>
    </citation>
    <scope>NUCLEOTIDE SEQUENCE [LARGE SCALE GENOMIC DNA]</scope>
    <source>
        <strain evidence="1 2">NCTC503</strain>
    </source>
</reference>
<accession>A0A4V6KDR8</accession>